<dbReference type="Gene3D" id="3.30.460.10">
    <property type="entry name" value="Beta Polymerase, domain 2"/>
    <property type="match status" value="1"/>
</dbReference>
<evidence type="ECO:0000256" key="1">
    <source>
        <dbReference type="SAM" id="Coils"/>
    </source>
</evidence>
<dbReference type="InterPro" id="IPR054708">
    <property type="entry name" value="MTPAP-like_central"/>
</dbReference>
<feature type="domain" description="Poly(A) RNA polymerase mitochondrial-like central palm" evidence="2">
    <location>
        <begin position="76"/>
        <end position="206"/>
    </location>
</feature>
<dbReference type="SUPFAM" id="SSF81301">
    <property type="entry name" value="Nucleotidyltransferase"/>
    <property type="match status" value="1"/>
</dbReference>
<evidence type="ECO:0000313" key="3">
    <source>
        <dbReference type="Proteomes" id="UP000038045"/>
    </source>
</evidence>
<dbReference type="Proteomes" id="UP000038045">
    <property type="component" value="Unplaced"/>
</dbReference>
<feature type="coiled-coil region" evidence="1">
    <location>
        <begin position="47"/>
        <end position="74"/>
    </location>
</feature>
<dbReference type="SUPFAM" id="SSF81631">
    <property type="entry name" value="PAP/OAS1 substrate-binding domain"/>
    <property type="match status" value="1"/>
</dbReference>
<keyword evidence="3" id="KW-1185">Reference proteome</keyword>
<dbReference type="InterPro" id="IPR043519">
    <property type="entry name" value="NT_sf"/>
</dbReference>
<organism evidence="3 4">
    <name type="scientific">Parastrongyloides trichosuri</name>
    <name type="common">Possum-specific nematode worm</name>
    <dbReference type="NCBI Taxonomy" id="131310"/>
    <lineage>
        <taxon>Eukaryota</taxon>
        <taxon>Metazoa</taxon>
        <taxon>Ecdysozoa</taxon>
        <taxon>Nematoda</taxon>
        <taxon>Chromadorea</taxon>
        <taxon>Rhabditida</taxon>
        <taxon>Tylenchina</taxon>
        <taxon>Panagrolaimomorpha</taxon>
        <taxon>Strongyloidoidea</taxon>
        <taxon>Strongyloididae</taxon>
        <taxon>Parastrongyloides</taxon>
    </lineage>
</organism>
<dbReference type="AlphaFoldDB" id="A0A0N4ZMD6"/>
<reference evidence="4" key="1">
    <citation type="submission" date="2017-02" db="UniProtKB">
        <authorList>
            <consortium name="WormBaseParasite"/>
        </authorList>
    </citation>
    <scope>IDENTIFICATION</scope>
</reference>
<accession>A0A0N4ZMD6</accession>
<evidence type="ECO:0000259" key="2">
    <source>
        <dbReference type="Pfam" id="PF22600"/>
    </source>
</evidence>
<dbReference type="PANTHER" id="PTHR12271:SF12">
    <property type="entry name" value="POLYMERASE NUCLEOTIDYL TRANSFERASE DOMAIN-CONTAINING PROTEIN"/>
    <property type="match status" value="1"/>
</dbReference>
<name>A0A0N4ZMD6_PARTI</name>
<evidence type="ECO:0000313" key="4">
    <source>
        <dbReference type="WBParaSite" id="PTRK_0000970500.1"/>
    </source>
</evidence>
<dbReference type="GO" id="GO:0031123">
    <property type="term" value="P:RNA 3'-end processing"/>
    <property type="evidence" value="ECO:0007669"/>
    <property type="project" value="TreeGrafter"/>
</dbReference>
<dbReference type="STRING" id="131310.A0A0N4ZMD6"/>
<dbReference type="PANTHER" id="PTHR12271">
    <property type="entry name" value="POLY A POLYMERASE CID PAP -RELATED"/>
    <property type="match status" value="1"/>
</dbReference>
<proteinExistence type="predicted"/>
<sequence length="406" mass="47580">MNFSTKKCVFLLFNEISSTWKRCNRTMAVDFVRSIDLPKNTAYETVKTFHKKKLDILEDRLEKMEKTREKTHTMLLERITPRLNQLRERICNKNSELMIVGSIATGLTIDSTSDVDLCFVPVKKESLEYLNGFKNNMDFRRIFTQTMINLVTQDKNLWDMKKDKVYSIVNARIPLLKFNFHDGVKFDIQFFIDHTLRNTNLLRHYAMVDSRFRKLNCYVKLLANALRIKDSLKGLLSSYQISLLVAHFLQSYHNKPSILPIIPQVYSSTVSKNLPLNEVMENLKNPIDLSKVSGLINNNISASELVVQFIDYYANFDFTANAIYLDKSHPVRRIQVGINYKLQIFDPYSDYSISRGIYTVEAFSLAMKYVQNSMKDGRYISDFPNFKHSREFLHQIKEKEWFVTKL</sequence>
<dbReference type="Gene3D" id="1.10.1410.10">
    <property type="match status" value="1"/>
</dbReference>
<dbReference type="GO" id="GO:0050265">
    <property type="term" value="F:RNA uridylyltransferase activity"/>
    <property type="evidence" value="ECO:0007669"/>
    <property type="project" value="TreeGrafter"/>
</dbReference>
<protein>
    <submittedName>
        <fullName evidence="4">PAP-associated domain-containing protein</fullName>
    </submittedName>
</protein>
<keyword evidence="1" id="KW-0175">Coiled coil</keyword>
<dbReference type="WBParaSite" id="PTRK_0000970500.1">
    <property type="protein sequence ID" value="PTRK_0000970500.1"/>
    <property type="gene ID" value="PTRK_0000970500"/>
</dbReference>
<dbReference type="Pfam" id="PF22600">
    <property type="entry name" value="MTPAP-like_central"/>
    <property type="match status" value="1"/>
</dbReference>